<dbReference type="AlphaFoldDB" id="A0AA94XY79"/>
<name>A0AA94XY79_9MICC</name>
<dbReference type="EMBL" id="CP102487">
    <property type="protein sequence ID" value="UUX60136.1"/>
    <property type="molecule type" value="Genomic_DNA"/>
</dbReference>
<feature type="region of interest" description="Disordered" evidence="1">
    <location>
        <begin position="62"/>
        <end position="82"/>
    </location>
</feature>
<dbReference type="RefSeq" id="WP_257746121.1">
    <property type="nucleotide sequence ID" value="NZ_CP102487.1"/>
</dbReference>
<gene>
    <name evidence="2" type="ORF">NUH22_05870</name>
</gene>
<sequence length="82" mass="8887">MSAPTRGGQAVRRIATGEIGITTDEPMKRSPRIGVQYIGRPYTVTSYLEDLEVIELIESTETKEPPAVAAAEGEETKHSNGK</sequence>
<evidence type="ECO:0000313" key="3">
    <source>
        <dbReference type="Proteomes" id="UP001060018"/>
    </source>
</evidence>
<dbReference type="Proteomes" id="UP001060018">
    <property type="component" value="Chromosome"/>
</dbReference>
<evidence type="ECO:0000313" key="2">
    <source>
        <dbReference type="EMBL" id="UUX60136.1"/>
    </source>
</evidence>
<feature type="region of interest" description="Disordered" evidence="1">
    <location>
        <begin position="1"/>
        <end position="26"/>
    </location>
</feature>
<evidence type="ECO:0000256" key="1">
    <source>
        <dbReference type="SAM" id="MobiDB-lite"/>
    </source>
</evidence>
<proteinExistence type="predicted"/>
<protein>
    <submittedName>
        <fullName evidence="2">Uncharacterized protein</fullName>
    </submittedName>
</protein>
<reference evidence="2" key="1">
    <citation type="journal article" date="2022" name="Pest Manag. Sci.">
        <title>Glutamicibacter halophytocola-mediated host fitness of potato tuber moth on Solanaceae crops.</title>
        <authorList>
            <person name="Wang W."/>
            <person name="Xiao G."/>
            <person name="Du G."/>
            <person name="Chang L."/>
            <person name="Yang Y."/>
            <person name="Ye J."/>
            <person name="Chen B."/>
        </authorList>
    </citation>
    <scope>NUCLEOTIDE SEQUENCE</scope>
    <source>
        <strain evidence="2">S2</strain>
    </source>
</reference>
<organism evidence="2 3">
    <name type="scientific">Glutamicibacter halophytocola</name>
    <dbReference type="NCBI Taxonomy" id="1933880"/>
    <lineage>
        <taxon>Bacteria</taxon>
        <taxon>Bacillati</taxon>
        <taxon>Actinomycetota</taxon>
        <taxon>Actinomycetes</taxon>
        <taxon>Micrococcales</taxon>
        <taxon>Micrococcaceae</taxon>
        <taxon>Glutamicibacter</taxon>
    </lineage>
</organism>
<accession>A0AA94XY79</accession>